<dbReference type="EMBL" id="ML145272">
    <property type="protein sequence ID" value="TBU51992.1"/>
    <property type="molecule type" value="Genomic_DNA"/>
</dbReference>
<dbReference type="Proteomes" id="UP000292082">
    <property type="component" value="Unassembled WGS sequence"/>
</dbReference>
<evidence type="ECO:0000313" key="1">
    <source>
        <dbReference type="EMBL" id="TBU51992.1"/>
    </source>
</evidence>
<proteinExistence type="predicted"/>
<dbReference type="AlphaFoldDB" id="A0A4Q9PG17"/>
<name>A0A4Q9PG17_9APHY</name>
<reference evidence="1 2" key="1">
    <citation type="submission" date="2019-01" db="EMBL/GenBank/DDBJ databases">
        <title>Draft genome sequences of three monokaryotic isolates of the white-rot basidiomycete fungus Dichomitus squalens.</title>
        <authorList>
            <consortium name="DOE Joint Genome Institute"/>
            <person name="Lopez S.C."/>
            <person name="Andreopoulos B."/>
            <person name="Pangilinan J."/>
            <person name="Lipzen A."/>
            <person name="Riley R."/>
            <person name="Ahrendt S."/>
            <person name="Ng V."/>
            <person name="Barry K."/>
            <person name="Daum C."/>
            <person name="Grigoriev I.V."/>
            <person name="Hilden K.S."/>
            <person name="Makela M.R."/>
            <person name="de Vries R.P."/>
        </authorList>
    </citation>
    <scope>NUCLEOTIDE SEQUENCE [LARGE SCALE GENOMIC DNA]</scope>
    <source>
        <strain evidence="1 2">CBS 464.89</strain>
    </source>
</reference>
<keyword evidence="2" id="KW-1185">Reference proteome</keyword>
<protein>
    <submittedName>
        <fullName evidence="1">Uncharacterized protein</fullName>
    </submittedName>
</protein>
<sequence>MAQISAGPDNPLSPSFASTDMDAIEELTAVNREDALTSDCRPGCQEDYAGAVIRSGRENACGTLVWLWSRKGITPRLVEALRTVRLAIRMLATDSRDPGAFPKGVCPGGRQEQKRVKYRGRTHRSFAWTCLCDACRQWRRRSGTGVEIPTAAAEESLTACVPIACEHLDTTTVCQRRKSPAALCWTEVSLAALVLI</sequence>
<organism evidence="1 2">
    <name type="scientific">Dichomitus squalens</name>
    <dbReference type="NCBI Taxonomy" id="114155"/>
    <lineage>
        <taxon>Eukaryota</taxon>
        <taxon>Fungi</taxon>
        <taxon>Dikarya</taxon>
        <taxon>Basidiomycota</taxon>
        <taxon>Agaricomycotina</taxon>
        <taxon>Agaricomycetes</taxon>
        <taxon>Polyporales</taxon>
        <taxon>Polyporaceae</taxon>
        <taxon>Dichomitus</taxon>
    </lineage>
</organism>
<gene>
    <name evidence="1" type="ORF">BD310DRAFT_264449</name>
</gene>
<evidence type="ECO:0000313" key="2">
    <source>
        <dbReference type="Proteomes" id="UP000292082"/>
    </source>
</evidence>
<accession>A0A4Q9PG17</accession>